<name>A0A2T5I852_9PROT</name>
<dbReference type="AlphaFoldDB" id="A0A2T5I852"/>
<reference evidence="1 2" key="1">
    <citation type="submission" date="2018-04" db="EMBL/GenBank/DDBJ databases">
        <title>Active sludge and wastewater microbial communities from Klosterneuburg, Austria.</title>
        <authorList>
            <person name="Wagner M."/>
        </authorList>
    </citation>
    <scope>NUCLEOTIDE SEQUENCE [LARGE SCALE GENOMIC DNA]</scope>
    <source>
        <strain evidence="1 2">Nl12</strain>
    </source>
</reference>
<dbReference type="EMBL" id="QAOK01000020">
    <property type="protein sequence ID" value="PTQ80006.1"/>
    <property type="molecule type" value="Genomic_DNA"/>
</dbReference>
<sequence>MAILEGHANDLQRGAFAQAWQERVRRLLLEFADDPDVIRVRPV</sequence>
<organism evidence="1 2">
    <name type="scientific">Nitrosospira multiformis</name>
    <dbReference type="NCBI Taxonomy" id="1231"/>
    <lineage>
        <taxon>Bacteria</taxon>
        <taxon>Pseudomonadati</taxon>
        <taxon>Pseudomonadota</taxon>
        <taxon>Betaproteobacteria</taxon>
        <taxon>Nitrosomonadales</taxon>
        <taxon>Nitrosomonadaceae</taxon>
        <taxon>Nitrosospira</taxon>
    </lineage>
</organism>
<proteinExistence type="predicted"/>
<dbReference type="Proteomes" id="UP000244152">
    <property type="component" value="Unassembled WGS sequence"/>
</dbReference>
<accession>A0A2T5I852</accession>
<protein>
    <submittedName>
        <fullName evidence="1">Uncharacterized protein</fullName>
    </submittedName>
</protein>
<dbReference type="RefSeq" id="WP_258192363.1">
    <property type="nucleotide sequence ID" value="NZ_QAOK01000020.1"/>
</dbReference>
<comment type="caution">
    <text evidence="1">The sequence shown here is derived from an EMBL/GenBank/DDBJ whole genome shotgun (WGS) entry which is preliminary data.</text>
</comment>
<evidence type="ECO:0000313" key="1">
    <source>
        <dbReference type="EMBL" id="PTQ80006.1"/>
    </source>
</evidence>
<evidence type="ECO:0000313" key="2">
    <source>
        <dbReference type="Proteomes" id="UP000244152"/>
    </source>
</evidence>
<gene>
    <name evidence="1" type="ORF">C8R21_12045</name>
</gene>